<name>A0AAW9NH40_9BACI</name>
<reference evidence="2 3" key="1">
    <citation type="submission" date="2023-03" db="EMBL/GenBank/DDBJ databases">
        <title>Bacillus Genome Sequencing.</title>
        <authorList>
            <person name="Dunlap C."/>
        </authorList>
    </citation>
    <scope>NUCLEOTIDE SEQUENCE [LARGE SCALE GENOMIC DNA]</scope>
    <source>
        <strain evidence="2 3">B-41290</strain>
    </source>
</reference>
<comment type="caution">
    <text evidence="2">The sequence shown here is derived from an EMBL/GenBank/DDBJ whole genome shotgun (WGS) entry which is preliminary data.</text>
</comment>
<accession>A0AAW9NH40</accession>
<gene>
    <name evidence="2" type="ORF">P4706_16570</name>
</gene>
<proteinExistence type="predicted"/>
<dbReference type="EMBL" id="JARNBH010000016">
    <property type="protein sequence ID" value="MEC0274667.1"/>
    <property type="molecule type" value="Genomic_DNA"/>
</dbReference>
<evidence type="ECO:0000313" key="2">
    <source>
        <dbReference type="EMBL" id="MEC0274667.1"/>
    </source>
</evidence>
<organism evidence="2 3">
    <name type="scientific">Peribacillus castrilensis</name>
    <dbReference type="NCBI Taxonomy" id="2897690"/>
    <lineage>
        <taxon>Bacteria</taxon>
        <taxon>Bacillati</taxon>
        <taxon>Bacillota</taxon>
        <taxon>Bacilli</taxon>
        <taxon>Bacillales</taxon>
        <taxon>Bacillaceae</taxon>
        <taxon>Peribacillus</taxon>
    </lineage>
</organism>
<dbReference type="RefSeq" id="WP_367407225.1">
    <property type="nucleotide sequence ID" value="NZ_JARNBH010000016.1"/>
</dbReference>
<feature type="region of interest" description="Disordered" evidence="1">
    <location>
        <begin position="1"/>
        <end position="44"/>
    </location>
</feature>
<dbReference type="Proteomes" id="UP001307168">
    <property type="component" value="Unassembled WGS sequence"/>
</dbReference>
<evidence type="ECO:0000256" key="1">
    <source>
        <dbReference type="SAM" id="MobiDB-lite"/>
    </source>
</evidence>
<sequence length="44" mass="4417">MTGTERTGLLRESGAKGDPAGANSAEGGPSGESECPTFQSTVKF</sequence>
<dbReference type="AlphaFoldDB" id="A0AAW9NH40"/>
<protein>
    <submittedName>
        <fullName evidence="2">Uncharacterized protein</fullName>
    </submittedName>
</protein>
<evidence type="ECO:0000313" key="3">
    <source>
        <dbReference type="Proteomes" id="UP001307168"/>
    </source>
</evidence>
<keyword evidence="3" id="KW-1185">Reference proteome</keyword>